<feature type="region of interest" description="Disordered" evidence="1">
    <location>
        <begin position="214"/>
        <end position="237"/>
    </location>
</feature>
<keyword evidence="3" id="KW-1185">Reference proteome</keyword>
<reference evidence="3" key="1">
    <citation type="journal article" date="2019" name="Int. J. Syst. Evol. Microbiol.">
        <title>The Global Catalogue of Microorganisms (GCM) 10K type strain sequencing project: providing services to taxonomists for standard genome sequencing and annotation.</title>
        <authorList>
            <consortium name="The Broad Institute Genomics Platform"/>
            <consortium name="The Broad Institute Genome Sequencing Center for Infectious Disease"/>
            <person name="Wu L."/>
            <person name="Ma J."/>
        </authorList>
    </citation>
    <scope>NUCLEOTIDE SEQUENCE [LARGE SCALE GENOMIC DNA]</scope>
    <source>
        <strain evidence="3">CGMCC 4.7682</strain>
    </source>
</reference>
<feature type="compositionally biased region" description="Pro residues" evidence="1">
    <location>
        <begin position="224"/>
        <end position="237"/>
    </location>
</feature>
<accession>A0ABV7QGU6</accession>
<gene>
    <name evidence="2" type="ORF">ACFORO_19265</name>
</gene>
<evidence type="ECO:0000256" key="1">
    <source>
        <dbReference type="SAM" id="MobiDB-lite"/>
    </source>
</evidence>
<proteinExistence type="predicted"/>
<organism evidence="2 3">
    <name type="scientific">Amycolatopsis halotolerans</name>
    <dbReference type="NCBI Taxonomy" id="330083"/>
    <lineage>
        <taxon>Bacteria</taxon>
        <taxon>Bacillati</taxon>
        <taxon>Actinomycetota</taxon>
        <taxon>Actinomycetes</taxon>
        <taxon>Pseudonocardiales</taxon>
        <taxon>Pseudonocardiaceae</taxon>
        <taxon>Amycolatopsis</taxon>
    </lineage>
</organism>
<evidence type="ECO:0000313" key="3">
    <source>
        <dbReference type="Proteomes" id="UP001595764"/>
    </source>
</evidence>
<dbReference type="EMBL" id="JBHRWI010000022">
    <property type="protein sequence ID" value="MFC3512321.1"/>
    <property type="molecule type" value="Genomic_DNA"/>
</dbReference>
<name>A0ABV7QGU6_9PSEU</name>
<comment type="caution">
    <text evidence="2">The sequence shown here is derived from an EMBL/GenBank/DDBJ whole genome shotgun (WGS) entry which is preliminary data.</text>
</comment>
<sequence>MTRPDIVTYDGLPAASGGAHALRTRKPSAAHSKVRAFLDACTEPAATPALTFQLWAGGPAERTQCWQEIATDLLGGPKRTERTHREWGVRDDSAFAVLNALDAAEPEDVTQYSRSLACLVLNLPVRLVDAGTREPCAGVSTEDTGGFAVDGYGRTLGASGVRATIGSASSSLSLWLSFPGDERLAAAAAQVREHAPVRLSAKHWRRWTARRDGNGYRSVKIPSPHDPGAPPPNRLAR</sequence>
<dbReference type="Proteomes" id="UP001595764">
    <property type="component" value="Unassembled WGS sequence"/>
</dbReference>
<evidence type="ECO:0000313" key="2">
    <source>
        <dbReference type="EMBL" id="MFC3512321.1"/>
    </source>
</evidence>
<protein>
    <submittedName>
        <fullName evidence="2">Uncharacterized protein</fullName>
    </submittedName>
</protein>
<dbReference type="RefSeq" id="WP_377870829.1">
    <property type="nucleotide sequence ID" value="NZ_JBHMAY010000025.1"/>
</dbReference>